<sequence length="478" mass="52085">SLMTSSSPPAKWRPLERLEEKTREKNVLANPQLDRLLGRMDSNPTGITTSAAQNGTFVGLQRDVDTQYMTGSKMYEVLTALKRMAWIVPLAYTYLWTAAIFAMFPPFYPGLATSRGLEAWKYGFVFSALKCGMSLGSFSIRKMMTWLSPTKTYLLGQAGALLFCLCFGSLYWAPSANTLLWLSLFTFSFGGIFLMILIVTMYAAANSVCSNNPGVLAGTMEAIYGIGNMIGSVTGGALIDLWAFPLPFYVVGVVQALSSPFVAIYGIIPKERPQDSAPKARIMQKIEGAKFWFLLTDPEFLVCAVSFAFNWILMGFNQTTLEPHLSQFQLSSTHLGEIYMVQSAGYVIASVLSAIFCNMQKERSFLFVCHVMAVVAYLIVGPIPFIPISPNLWMAGSAQLGIGIATSAYFVCSSCLLNTTALSRGCPDNLQTTSFVSSVTFGCAVLCACITAPTAGYVSGTYGYRTASMVLFGVLLAW</sequence>
<feature type="non-terminal residue" evidence="1">
    <location>
        <position position="478"/>
    </location>
</feature>
<reference evidence="1 2" key="1">
    <citation type="journal article" date="2020" name="Cell">
        <title>Large-Scale Comparative Analyses of Tick Genomes Elucidate Their Genetic Diversity and Vector Capacities.</title>
        <authorList>
            <consortium name="Tick Genome and Microbiome Consortium (TIGMIC)"/>
            <person name="Jia N."/>
            <person name="Wang J."/>
            <person name="Shi W."/>
            <person name="Du L."/>
            <person name="Sun Y."/>
            <person name="Zhan W."/>
            <person name="Jiang J.F."/>
            <person name="Wang Q."/>
            <person name="Zhang B."/>
            <person name="Ji P."/>
            <person name="Bell-Sakyi L."/>
            <person name="Cui X.M."/>
            <person name="Yuan T.T."/>
            <person name="Jiang B.G."/>
            <person name="Yang W.F."/>
            <person name="Lam T.T."/>
            <person name="Chang Q.C."/>
            <person name="Ding S.J."/>
            <person name="Wang X.J."/>
            <person name="Zhu J.G."/>
            <person name="Ruan X.D."/>
            <person name="Zhao L."/>
            <person name="Wei J.T."/>
            <person name="Ye R.Z."/>
            <person name="Que T.C."/>
            <person name="Du C.H."/>
            <person name="Zhou Y.H."/>
            <person name="Cheng J.X."/>
            <person name="Dai P.F."/>
            <person name="Guo W.B."/>
            <person name="Han X.H."/>
            <person name="Huang E.J."/>
            <person name="Li L.F."/>
            <person name="Wei W."/>
            <person name="Gao Y.C."/>
            <person name="Liu J.Z."/>
            <person name="Shao H.Z."/>
            <person name="Wang X."/>
            <person name="Wang C.C."/>
            <person name="Yang T.C."/>
            <person name="Huo Q.B."/>
            <person name="Li W."/>
            <person name="Chen H.Y."/>
            <person name="Chen S.E."/>
            <person name="Zhou L.G."/>
            <person name="Ni X.B."/>
            <person name="Tian J.H."/>
            <person name="Sheng Y."/>
            <person name="Liu T."/>
            <person name="Pan Y.S."/>
            <person name="Xia L.Y."/>
            <person name="Li J."/>
            <person name="Zhao F."/>
            <person name="Cao W.C."/>
        </authorList>
    </citation>
    <scope>NUCLEOTIDE SEQUENCE [LARGE SCALE GENOMIC DNA]</scope>
    <source>
        <strain evidence="1">Iper-2018</strain>
    </source>
</reference>
<feature type="non-terminal residue" evidence="1">
    <location>
        <position position="1"/>
    </location>
</feature>
<organism evidence="1 2">
    <name type="scientific">Ixodes persulcatus</name>
    <name type="common">Taiga tick</name>
    <dbReference type="NCBI Taxonomy" id="34615"/>
    <lineage>
        <taxon>Eukaryota</taxon>
        <taxon>Metazoa</taxon>
        <taxon>Ecdysozoa</taxon>
        <taxon>Arthropoda</taxon>
        <taxon>Chelicerata</taxon>
        <taxon>Arachnida</taxon>
        <taxon>Acari</taxon>
        <taxon>Parasitiformes</taxon>
        <taxon>Ixodida</taxon>
        <taxon>Ixodoidea</taxon>
        <taxon>Ixodidae</taxon>
        <taxon>Ixodinae</taxon>
        <taxon>Ixodes</taxon>
    </lineage>
</organism>
<comment type="caution">
    <text evidence="1">The sequence shown here is derived from an EMBL/GenBank/DDBJ whole genome shotgun (WGS) entry which is preliminary data.</text>
</comment>
<dbReference type="EMBL" id="JABSTQ010011407">
    <property type="protein sequence ID" value="KAG0411742.1"/>
    <property type="molecule type" value="Genomic_DNA"/>
</dbReference>
<gene>
    <name evidence="1" type="ORF">HPB47_011124</name>
</gene>
<accession>A0AC60NX59</accession>
<dbReference type="Proteomes" id="UP000805193">
    <property type="component" value="Unassembled WGS sequence"/>
</dbReference>
<protein>
    <submittedName>
        <fullName evidence="1">Uncharacterized protein</fullName>
    </submittedName>
</protein>
<evidence type="ECO:0000313" key="1">
    <source>
        <dbReference type="EMBL" id="KAG0411742.1"/>
    </source>
</evidence>
<keyword evidence="2" id="KW-1185">Reference proteome</keyword>
<name>A0AC60NX59_IXOPE</name>
<proteinExistence type="predicted"/>
<evidence type="ECO:0000313" key="2">
    <source>
        <dbReference type="Proteomes" id="UP000805193"/>
    </source>
</evidence>